<keyword evidence="1" id="KW-0812">Transmembrane</keyword>
<organism evidence="4 5">
    <name type="scientific">Mycolicibacterium septicum</name>
    <dbReference type="NCBI Taxonomy" id="98668"/>
    <lineage>
        <taxon>Bacteria</taxon>
        <taxon>Bacillati</taxon>
        <taxon>Actinomycetota</taxon>
        <taxon>Actinomycetes</taxon>
        <taxon>Mycobacteriales</taxon>
        <taxon>Mycobacteriaceae</taxon>
        <taxon>Mycolicibacterium</taxon>
    </lineage>
</organism>
<reference evidence="4 5" key="1">
    <citation type="submission" date="2024-12" db="EMBL/GenBank/DDBJ databases">
        <title>The coexistence of Mycolicibacterium septicum and Mycolicibacterium nivoides in clinical samples.</title>
        <authorList>
            <person name="Wang C."/>
            <person name="Feng Y."/>
            <person name="Zong Z."/>
        </authorList>
    </citation>
    <scope>NUCLEOTIDE SEQUENCE [LARGE SCALE GENOMIC DNA]</scope>
    <source>
        <strain evidence="4 5">120310</strain>
    </source>
</reference>
<accession>A0ABW9M4W2</accession>
<feature type="domain" description="Mammalian cell entry C-terminal" evidence="3">
    <location>
        <begin position="119"/>
        <end position="330"/>
    </location>
</feature>
<dbReference type="InterPro" id="IPR003399">
    <property type="entry name" value="Mce/MlaD"/>
</dbReference>
<dbReference type="InterPro" id="IPR052336">
    <property type="entry name" value="MlaD_Phospholipid_Transporter"/>
</dbReference>
<dbReference type="Proteomes" id="UP001635817">
    <property type="component" value="Unassembled WGS sequence"/>
</dbReference>
<dbReference type="InterPro" id="IPR005693">
    <property type="entry name" value="Mce"/>
</dbReference>
<name>A0ABW9M4W2_9MYCO</name>
<feature type="transmembrane region" description="Helical" evidence="1">
    <location>
        <begin position="12"/>
        <end position="33"/>
    </location>
</feature>
<evidence type="ECO:0000313" key="5">
    <source>
        <dbReference type="Proteomes" id="UP001635817"/>
    </source>
</evidence>
<proteinExistence type="predicted"/>
<protein>
    <submittedName>
        <fullName evidence="4">MCE family protein</fullName>
    </submittedName>
</protein>
<keyword evidence="5" id="KW-1185">Reference proteome</keyword>
<evidence type="ECO:0000313" key="4">
    <source>
        <dbReference type="EMBL" id="MFN6555329.1"/>
    </source>
</evidence>
<sequence>MRRATFRVATRVVLFTALSLVFTFILVTVFGQFRFDSRASYSAVFTNVSGLKGGNFVRIAGVEVGKVKDLTLHKDGTVTVDFAIDKTLTLTEGTRAAVRYENLIGDRYLSLDEGPGSVRKLQPGQSIPLDRTSPALDVDALIGGFRPLFRALDPDQVNALSGELLKVFQGQGGTISSVLAQTSALTTTLAGRDQLIGQVITNLNTVLGTFADRDEQFAEGLDKLSELVAGLAERKSDIATATGYINAAAGSVADLLTTAREPIKEAVNQTDRFSGQIMADRDYVDDLVKTLPDAYQVLARNGLYGDYFGFYLCDAILKLNGKGGQPVYVKLAGQDSGRCTPK</sequence>
<feature type="domain" description="Mce/MlaD" evidence="2">
    <location>
        <begin position="41"/>
        <end position="114"/>
    </location>
</feature>
<evidence type="ECO:0000259" key="3">
    <source>
        <dbReference type="Pfam" id="PF11887"/>
    </source>
</evidence>
<keyword evidence="1" id="KW-1133">Transmembrane helix</keyword>
<keyword evidence="1" id="KW-0472">Membrane</keyword>
<dbReference type="Pfam" id="PF11887">
    <property type="entry name" value="Mce4_CUP1"/>
    <property type="match status" value="1"/>
</dbReference>
<evidence type="ECO:0000256" key="1">
    <source>
        <dbReference type="SAM" id="Phobius"/>
    </source>
</evidence>
<dbReference type="EMBL" id="JBKBDE010000020">
    <property type="protein sequence ID" value="MFN6555329.1"/>
    <property type="molecule type" value="Genomic_DNA"/>
</dbReference>
<dbReference type="PANTHER" id="PTHR33371:SF17">
    <property type="entry name" value="MCE-FAMILY PROTEIN MCE1B"/>
    <property type="match status" value="1"/>
</dbReference>
<dbReference type="InterPro" id="IPR024516">
    <property type="entry name" value="Mce_C"/>
</dbReference>
<evidence type="ECO:0000259" key="2">
    <source>
        <dbReference type="Pfam" id="PF02470"/>
    </source>
</evidence>
<dbReference type="RefSeq" id="WP_409553249.1">
    <property type="nucleotide sequence ID" value="NZ_JBKBDE010000020.1"/>
</dbReference>
<dbReference type="PANTHER" id="PTHR33371">
    <property type="entry name" value="INTERMEMBRANE PHOSPHOLIPID TRANSPORT SYSTEM BINDING PROTEIN MLAD-RELATED"/>
    <property type="match status" value="1"/>
</dbReference>
<comment type="caution">
    <text evidence="4">The sequence shown here is derived from an EMBL/GenBank/DDBJ whole genome shotgun (WGS) entry which is preliminary data.</text>
</comment>
<dbReference type="NCBIfam" id="TIGR00996">
    <property type="entry name" value="Mtu_fam_mce"/>
    <property type="match status" value="1"/>
</dbReference>
<gene>
    <name evidence="4" type="ORF">ACK4CP_33405</name>
</gene>
<dbReference type="Pfam" id="PF02470">
    <property type="entry name" value="MlaD"/>
    <property type="match status" value="1"/>
</dbReference>